<dbReference type="Gene3D" id="3.10.20.30">
    <property type="match status" value="1"/>
</dbReference>
<dbReference type="InterPro" id="IPR036010">
    <property type="entry name" value="2Fe-2S_ferredoxin-like_sf"/>
</dbReference>
<keyword evidence="9" id="KW-0830">Ubiquinone</keyword>
<keyword evidence="2" id="KW-0285">Flavoprotein</keyword>
<dbReference type="PANTHER" id="PTHR47354">
    <property type="entry name" value="NADH OXIDOREDUCTASE HCR"/>
    <property type="match status" value="1"/>
</dbReference>
<keyword evidence="5" id="KW-0274">FAD</keyword>
<keyword evidence="4" id="KW-0479">Metal-binding</keyword>
<feature type="domain" description="2Fe-2S ferredoxin-type" evidence="12">
    <location>
        <begin position="290"/>
        <end position="374"/>
    </location>
</feature>
<dbReference type="EMBL" id="FPLJ01000051">
    <property type="protein sequence ID" value="SGY91096.1"/>
    <property type="molecule type" value="Genomic_DNA"/>
</dbReference>
<dbReference type="InterPro" id="IPR001433">
    <property type="entry name" value="OxRdtase_FAD/NAD-bd"/>
</dbReference>
<dbReference type="InterPro" id="IPR008333">
    <property type="entry name" value="Cbr1-like_FAD-bd_dom"/>
</dbReference>
<dbReference type="SUPFAM" id="SSF63380">
    <property type="entry name" value="Riboflavin synthase domain-like"/>
    <property type="match status" value="1"/>
</dbReference>
<evidence type="ECO:0000259" key="13">
    <source>
        <dbReference type="PROSITE" id="PS51384"/>
    </source>
</evidence>
<evidence type="ECO:0000313" key="15">
    <source>
        <dbReference type="EMBL" id="SGZ00368.1"/>
    </source>
</evidence>
<keyword evidence="8" id="KW-0411">Iron-sulfur</keyword>
<dbReference type="InterPro" id="IPR001041">
    <property type="entry name" value="2Fe-2S_ferredoxin-type"/>
</dbReference>
<dbReference type="KEGG" id="mvs:MVIS_3962"/>
<dbReference type="EMBL" id="FPLD01000061">
    <property type="protein sequence ID" value="SGZ00368.1"/>
    <property type="molecule type" value="Genomic_DNA"/>
</dbReference>
<keyword evidence="3" id="KW-0001">2Fe-2S</keyword>
<keyword evidence="16" id="KW-1185">Reference proteome</keyword>
<dbReference type="SUPFAM" id="SSF54292">
    <property type="entry name" value="2Fe-2S ferredoxin-like"/>
    <property type="match status" value="1"/>
</dbReference>
<reference evidence="14 16" key="1">
    <citation type="submission" date="2016-11" db="EMBL/GenBank/DDBJ databases">
        <authorList>
            <person name="Klemetsen T."/>
        </authorList>
    </citation>
    <scope>NUCLEOTIDE SEQUENCE [LARGE SCALE GENOMIC DNA]</scope>
    <source>
        <strain evidence="14">MT 2528</strain>
    </source>
</reference>
<accession>A0A090IHT2</accession>
<dbReference type="CDD" id="cd00207">
    <property type="entry name" value="fer2"/>
    <property type="match status" value="1"/>
</dbReference>
<dbReference type="HOGENOM" id="CLU_003827_14_2_6"/>
<dbReference type="GO" id="GO:0016491">
    <property type="term" value="F:oxidoreductase activity"/>
    <property type="evidence" value="ECO:0007669"/>
    <property type="project" value="UniProtKB-KW"/>
</dbReference>
<comment type="cofactor">
    <cofactor evidence="10">
        <name>[2Fe-2S] cluster</name>
        <dbReference type="ChEBI" id="CHEBI:190135"/>
    </cofactor>
</comment>
<evidence type="ECO:0000256" key="1">
    <source>
        <dbReference type="ARBA" id="ARBA00001974"/>
    </source>
</evidence>
<dbReference type="PROSITE" id="PS51085">
    <property type="entry name" value="2FE2S_FER_2"/>
    <property type="match status" value="1"/>
</dbReference>
<dbReference type="InterPro" id="IPR050415">
    <property type="entry name" value="MRET"/>
</dbReference>
<dbReference type="InterPro" id="IPR017938">
    <property type="entry name" value="Riboflavin_synthase-like_b-brl"/>
</dbReference>
<comment type="cofactor">
    <cofactor evidence="1">
        <name>FAD</name>
        <dbReference type="ChEBI" id="CHEBI:57692"/>
    </cofactor>
</comment>
<dbReference type="GeneID" id="61295979"/>
<evidence type="ECO:0000256" key="5">
    <source>
        <dbReference type="ARBA" id="ARBA00022827"/>
    </source>
</evidence>
<protein>
    <submittedName>
        <fullName evidence="14 15">Oxidoreductase</fullName>
    </submittedName>
</protein>
<dbReference type="STRING" id="80854.MVIS_3962"/>
<dbReference type="InterPro" id="IPR012675">
    <property type="entry name" value="Beta-grasp_dom_sf"/>
</dbReference>
<comment type="similarity">
    <text evidence="11">In the N-terminal section; belongs to the FAD-binding oxidoreductase type 6 family.</text>
</comment>
<evidence type="ECO:0000256" key="2">
    <source>
        <dbReference type="ARBA" id="ARBA00022630"/>
    </source>
</evidence>
<evidence type="ECO:0000256" key="4">
    <source>
        <dbReference type="ARBA" id="ARBA00022723"/>
    </source>
</evidence>
<evidence type="ECO:0000313" key="16">
    <source>
        <dbReference type="Proteomes" id="UP000182660"/>
    </source>
</evidence>
<evidence type="ECO:0000256" key="6">
    <source>
        <dbReference type="ARBA" id="ARBA00023002"/>
    </source>
</evidence>
<sequence length="374" mass="41307">MLNELTNKLSLTLFNNDTFKAYFAPFSTKPIAVLMGDMHAASVVGIKAENNDMYSLTLAISGKVNEQYFSFKAGQYVELQVKKNGSYIKRPFTISSSVLQLQQDKTITLTIKKQFEGRITPWLENAVEKGELLGISPAKGEFVLNTAIPQNRNTQITKEVIFIAGGSGITPFHSLLLSHVVNNPKIDFTLLYYARANQHVLKENLVSLEVAHANFTLKLLQSERDGHCSQAHINAITTDLVHCDVYICGPNSMMDNTQALLVEMGLPLDGLHLEQFGLASFSNVDLNVARKISFITTNKSIVVNEANQKTLLTIAEDNYVPAKYGCRIGICQECKCKKVSGVVYNSQTKTYSDTGEEDIQACISVPVTDVVINL</sequence>
<evidence type="ECO:0000256" key="9">
    <source>
        <dbReference type="ARBA" id="ARBA00023075"/>
    </source>
</evidence>
<dbReference type="GO" id="GO:0051537">
    <property type="term" value="F:2 iron, 2 sulfur cluster binding"/>
    <property type="evidence" value="ECO:0007669"/>
    <property type="project" value="UniProtKB-KW"/>
</dbReference>
<evidence type="ECO:0000259" key="12">
    <source>
        <dbReference type="PROSITE" id="PS51085"/>
    </source>
</evidence>
<dbReference type="PRINTS" id="PR00371">
    <property type="entry name" value="FPNCR"/>
</dbReference>
<dbReference type="Gene3D" id="3.40.50.80">
    <property type="entry name" value="Nucleotide-binding domain of ferredoxin-NADP reductase (FNR) module"/>
    <property type="match status" value="1"/>
</dbReference>
<evidence type="ECO:0000256" key="3">
    <source>
        <dbReference type="ARBA" id="ARBA00022714"/>
    </source>
</evidence>
<dbReference type="Proteomes" id="UP000182660">
    <property type="component" value="Unassembled WGS sequence"/>
</dbReference>
<proteinExistence type="inferred from homology"/>
<evidence type="ECO:0000256" key="7">
    <source>
        <dbReference type="ARBA" id="ARBA00023004"/>
    </source>
</evidence>
<evidence type="ECO:0000313" key="17">
    <source>
        <dbReference type="Proteomes" id="UP000183794"/>
    </source>
</evidence>
<feature type="domain" description="FAD-binding FR-type" evidence="13">
    <location>
        <begin position="36"/>
        <end position="145"/>
    </location>
</feature>
<dbReference type="Gene3D" id="2.40.30.10">
    <property type="entry name" value="Translation factors"/>
    <property type="match status" value="1"/>
</dbReference>
<dbReference type="PANTHER" id="PTHR47354:SF6">
    <property type="entry name" value="NADH OXIDOREDUCTASE HCR"/>
    <property type="match status" value="1"/>
</dbReference>
<keyword evidence="7" id="KW-0408">Iron</keyword>
<dbReference type="AlphaFoldDB" id="A0A090IHT2"/>
<dbReference type="GO" id="GO:0046872">
    <property type="term" value="F:metal ion binding"/>
    <property type="evidence" value="ECO:0007669"/>
    <property type="project" value="UniProtKB-KW"/>
</dbReference>
<dbReference type="InterPro" id="IPR001709">
    <property type="entry name" value="Flavoprot_Pyr_Nucl_cyt_Rdtase"/>
</dbReference>
<dbReference type="Proteomes" id="UP000183794">
    <property type="component" value="Unassembled WGS sequence"/>
</dbReference>
<evidence type="ECO:0000256" key="8">
    <source>
        <dbReference type="ARBA" id="ARBA00023014"/>
    </source>
</evidence>
<dbReference type="Pfam" id="PF00970">
    <property type="entry name" value="FAD_binding_6"/>
    <property type="match status" value="1"/>
</dbReference>
<evidence type="ECO:0000256" key="10">
    <source>
        <dbReference type="ARBA" id="ARBA00034078"/>
    </source>
</evidence>
<gene>
    <name evidence="14" type="ORF">MT2528_2079</name>
    <name evidence="15" type="ORF">NVI5450_2302</name>
</gene>
<dbReference type="InterPro" id="IPR017927">
    <property type="entry name" value="FAD-bd_FR_type"/>
</dbReference>
<dbReference type="Pfam" id="PF00175">
    <property type="entry name" value="NAD_binding_1"/>
    <property type="match status" value="1"/>
</dbReference>
<dbReference type="InterPro" id="IPR039261">
    <property type="entry name" value="FNR_nucleotide-bd"/>
</dbReference>
<evidence type="ECO:0000256" key="11">
    <source>
        <dbReference type="ARBA" id="ARBA00061434"/>
    </source>
</evidence>
<dbReference type="SUPFAM" id="SSF52343">
    <property type="entry name" value="Ferredoxin reductase-like, C-terminal NADP-linked domain"/>
    <property type="match status" value="1"/>
</dbReference>
<evidence type="ECO:0000313" key="14">
    <source>
        <dbReference type="EMBL" id="SGY91096.1"/>
    </source>
</evidence>
<keyword evidence="6" id="KW-0560">Oxidoreductase</keyword>
<name>A0A090IHT2_9GAMM</name>
<dbReference type="Pfam" id="PF00111">
    <property type="entry name" value="Fer2"/>
    <property type="match status" value="1"/>
</dbReference>
<dbReference type="PATRIC" id="fig|80854.5.peg.4192"/>
<dbReference type="PROSITE" id="PS51384">
    <property type="entry name" value="FAD_FR"/>
    <property type="match status" value="1"/>
</dbReference>
<dbReference type="OrthoDB" id="581532at2"/>
<reference evidence="15 17" key="2">
    <citation type="submission" date="2016-11" db="EMBL/GenBank/DDBJ databases">
        <authorList>
            <person name="Jaros S."/>
            <person name="Januszkiewicz K."/>
            <person name="Wedrychowicz H."/>
        </authorList>
    </citation>
    <scope>NUCLEOTIDE SEQUENCE [LARGE SCALE GENOMIC DNA]</scope>
    <source>
        <strain evidence="15">NVI 5450</strain>
    </source>
</reference>
<organism evidence="15 17">
    <name type="scientific">Moritella viscosa</name>
    <dbReference type="NCBI Taxonomy" id="80854"/>
    <lineage>
        <taxon>Bacteria</taxon>
        <taxon>Pseudomonadati</taxon>
        <taxon>Pseudomonadota</taxon>
        <taxon>Gammaproteobacteria</taxon>
        <taxon>Alteromonadales</taxon>
        <taxon>Moritellaceae</taxon>
        <taxon>Moritella</taxon>
    </lineage>
</organism>
<dbReference type="RefSeq" id="WP_045111922.1">
    <property type="nucleotide sequence ID" value="NZ_CAWQZC010000150.1"/>
</dbReference>